<keyword evidence="3" id="KW-1185">Reference proteome</keyword>
<dbReference type="Proteomes" id="UP000183002">
    <property type="component" value="Unassembled WGS sequence"/>
</dbReference>
<keyword evidence="1" id="KW-0812">Transmembrane</keyword>
<dbReference type="AlphaFoldDB" id="A0A1H8LFQ2"/>
<evidence type="ECO:0000256" key="1">
    <source>
        <dbReference type="SAM" id="Phobius"/>
    </source>
</evidence>
<name>A0A1H8LFQ2_9RHOB</name>
<evidence type="ECO:0000313" key="2">
    <source>
        <dbReference type="EMBL" id="SEO03991.1"/>
    </source>
</evidence>
<feature type="transmembrane region" description="Helical" evidence="1">
    <location>
        <begin position="65"/>
        <end position="84"/>
    </location>
</feature>
<dbReference type="EMBL" id="FOCO01000041">
    <property type="protein sequence ID" value="SEO03991.1"/>
    <property type="molecule type" value="Genomic_DNA"/>
</dbReference>
<accession>A0A1H8LFQ2</accession>
<evidence type="ECO:0000313" key="3">
    <source>
        <dbReference type="Proteomes" id="UP000183002"/>
    </source>
</evidence>
<feature type="transmembrane region" description="Helical" evidence="1">
    <location>
        <begin position="39"/>
        <end position="59"/>
    </location>
</feature>
<reference evidence="2 3" key="1">
    <citation type="submission" date="2016-10" db="EMBL/GenBank/DDBJ databases">
        <authorList>
            <person name="de Groot N.N."/>
        </authorList>
    </citation>
    <scope>NUCLEOTIDE SEQUENCE [LARGE SCALE GENOMIC DNA]</scope>
    <source>
        <strain evidence="2 3">CGMCC 1.10836</strain>
    </source>
</reference>
<gene>
    <name evidence="2" type="ORF">SAMN05216227_104131</name>
</gene>
<keyword evidence="1" id="KW-1133">Transmembrane helix</keyword>
<sequence length="94" mass="10218">MRLSHFRRVSAKWKNGSIRHDNQHCLEATLALINEYGTLIYLLLFGYCALKSGSLPLFGGYAAQAGALDVGLVAVVVFAGGYLGDEARFAVARR</sequence>
<organism evidence="2 3">
    <name type="scientific">Pseudorhodobacter antarcticus</name>
    <dbReference type="NCBI Taxonomy" id="1077947"/>
    <lineage>
        <taxon>Bacteria</taxon>
        <taxon>Pseudomonadati</taxon>
        <taxon>Pseudomonadota</taxon>
        <taxon>Alphaproteobacteria</taxon>
        <taxon>Rhodobacterales</taxon>
        <taxon>Paracoccaceae</taxon>
        <taxon>Pseudorhodobacter</taxon>
    </lineage>
</organism>
<proteinExistence type="predicted"/>
<keyword evidence="1" id="KW-0472">Membrane</keyword>
<protein>
    <submittedName>
        <fullName evidence="2">Uncharacterized protein</fullName>
    </submittedName>
</protein>